<evidence type="ECO:0000313" key="2">
    <source>
        <dbReference type="EMBL" id="EGG13552.1"/>
    </source>
</evidence>
<dbReference type="Proteomes" id="UP000007797">
    <property type="component" value="Unassembled WGS sequence"/>
</dbReference>
<protein>
    <submittedName>
        <fullName evidence="2">Uncharacterized protein</fullName>
    </submittedName>
</protein>
<evidence type="ECO:0000256" key="1">
    <source>
        <dbReference type="SAM" id="MobiDB-lite"/>
    </source>
</evidence>
<name>F4QC65_CACFS</name>
<gene>
    <name evidence="2" type="ORF">DFA_11313</name>
</gene>
<dbReference type="EMBL" id="GL883029">
    <property type="protein sequence ID" value="EGG13552.1"/>
    <property type="molecule type" value="Genomic_DNA"/>
</dbReference>
<accession>F4QC65</accession>
<proteinExistence type="predicted"/>
<dbReference type="KEGG" id="dfa:DFA_11313"/>
<feature type="region of interest" description="Disordered" evidence="1">
    <location>
        <begin position="61"/>
        <end position="91"/>
    </location>
</feature>
<sequence length="91" mass="9919">MILNYFVPPQERFESDSIVSFFHLCLIIIIDQPFQKPSSSPFFNWSAATDLTLLPTASAATSTSTSSNWSTSPNTHMLEHLASSSSSSSSS</sequence>
<dbReference type="GeneID" id="14865824"/>
<feature type="compositionally biased region" description="Low complexity" evidence="1">
    <location>
        <begin position="61"/>
        <end position="75"/>
    </location>
</feature>
<dbReference type="AlphaFoldDB" id="F4QC65"/>
<organism evidence="2 3">
    <name type="scientific">Cavenderia fasciculata</name>
    <name type="common">Slime mold</name>
    <name type="synonym">Dictyostelium fasciculatum</name>
    <dbReference type="NCBI Taxonomy" id="261658"/>
    <lineage>
        <taxon>Eukaryota</taxon>
        <taxon>Amoebozoa</taxon>
        <taxon>Evosea</taxon>
        <taxon>Eumycetozoa</taxon>
        <taxon>Dictyostelia</taxon>
        <taxon>Acytosteliales</taxon>
        <taxon>Cavenderiaceae</taxon>
        <taxon>Cavenderia</taxon>
    </lineage>
</organism>
<reference evidence="3" key="1">
    <citation type="journal article" date="2011" name="Genome Res.">
        <title>Phylogeny-wide analysis of social amoeba genomes highlights ancient origins for complex intercellular communication.</title>
        <authorList>
            <person name="Heidel A.J."/>
            <person name="Lawal H.M."/>
            <person name="Felder M."/>
            <person name="Schilde C."/>
            <person name="Helps N.R."/>
            <person name="Tunggal B."/>
            <person name="Rivero F."/>
            <person name="John U."/>
            <person name="Schleicher M."/>
            <person name="Eichinger L."/>
            <person name="Platzer M."/>
            <person name="Noegel A.A."/>
            <person name="Schaap P."/>
            <person name="Gloeckner G."/>
        </authorList>
    </citation>
    <scope>NUCLEOTIDE SEQUENCE [LARGE SCALE GENOMIC DNA]</scope>
    <source>
        <strain evidence="3">SH3</strain>
    </source>
</reference>
<dbReference type="RefSeq" id="XP_004350256.1">
    <property type="nucleotide sequence ID" value="XM_004350206.1"/>
</dbReference>
<keyword evidence="3" id="KW-1185">Reference proteome</keyword>
<evidence type="ECO:0000313" key="3">
    <source>
        <dbReference type="Proteomes" id="UP000007797"/>
    </source>
</evidence>